<dbReference type="Ensembl" id="ENSPNYT00000030713.1">
    <property type="protein sequence ID" value="ENSPNYP00000029981.1"/>
    <property type="gene ID" value="ENSPNYG00000022608.1"/>
</dbReference>
<evidence type="ECO:0000313" key="1">
    <source>
        <dbReference type="Ensembl" id="ENSPNYP00000029981.1"/>
    </source>
</evidence>
<proteinExistence type="predicted"/>
<accession>A0A3B4H976</accession>
<sequence>MAGIVEMIDTFDRPAKAFAVGPYAGAGAYADGFEDKPGKRVPKAGVYAKAGVGHARAEWSIFDAEAKGPNASARASLSPLSARAFARAEVASAQATAGPIRAKVGLAVDTGVGISVTGMEAKLLGTGFSLGRKMGISLFGNGFELNLW</sequence>
<dbReference type="GeneTree" id="ENSGT00600000085659"/>
<name>A0A3B4H976_9CICH</name>
<dbReference type="AlphaFoldDB" id="A0A3B4H976"/>
<reference evidence="1" key="1">
    <citation type="submission" date="2023-09" db="UniProtKB">
        <authorList>
            <consortium name="Ensembl"/>
        </authorList>
    </citation>
    <scope>IDENTIFICATION</scope>
</reference>
<organism evidence="1">
    <name type="scientific">Pundamilia nyererei</name>
    <dbReference type="NCBI Taxonomy" id="303518"/>
    <lineage>
        <taxon>Eukaryota</taxon>
        <taxon>Metazoa</taxon>
        <taxon>Chordata</taxon>
        <taxon>Craniata</taxon>
        <taxon>Vertebrata</taxon>
        <taxon>Euteleostomi</taxon>
        <taxon>Actinopterygii</taxon>
        <taxon>Neopterygii</taxon>
        <taxon>Teleostei</taxon>
        <taxon>Neoteleostei</taxon>
        <taxon>Acanthomorphata</taxon>
        <taxon>Ovalentaria</taxon>
        <taxon>Cichlomorphae</taxon>
        <taxon>Cichliformes</taxon>
        <taxon>Cichlidae</taxon>
        <taxon>African cichlids</taxon>
        <taxon>Pseudocrenilabrinae</taxon>
        <taxon>Haplochromini</taxon>
        <taxon>Pundamilia</taxon>
    </lineage>
</organism>
<protein>
    <submittedName>
        <fullName evidence="1">Uncharacterized protein</fullName>
    </submittedName>
</protein>